<organism evidence="1 2">
    <name type="scientific">Carnegiea gigantea</name>
    <dbReference type="NCBI Taxonomy" id="171969"/>
    <lineage>
        <taxon>Eukaryota</taxon>
        <taxon>Viridiplantae</taxon>
        <taxon>Streptophyta</taxon>
        <taxon>Embryophyta</taxon>
        <taxon>Tracheophyta</taxon>
        <taxon>Spermatophyta</taxon>
        <taxon>Magnoliopsida</taxon>
        <taxon>eudicotyledons</taxon>
        <taxon>Gunneridae</taxon>
        <taxon>Pentapetalae</taxon>
        <taxon>Caryophyllales</taxon>
        <taxon>Cactineae</taxon>
        <taxon>Cactaceae</taxon>
        <taxon>Cactoideae</taxon>
        <taxon>Echinocereeae</taxon>
        <taxon>Carnegiea</taxon>
    </lineage>
</organism>
<protein>
    <submittedName>
        <fullName evidence="1">Uncharacterized protein</fullName>
    </submittedName>
</protein>
<evidence type="ECO:0000313" key="2">
    <source>
        <dbReference type="Proteomes" id="UP001153076"/>
    </source>
</evidence>
<keyword evidence="2" id="KW-1185">Reference proteome</keyword>
<evidence type="ECO:0000313" key="1">
    <source>
        <dbReference type="EMBL" id="KAJ8442140.1"/>
    </source>
</evidence>
<reference evidence="1" key="1">
    <citation type="submission" date="2022-04" db="EMBL/GenBank/DDBJ databases">
        <title>Carnegiea gigantea Genome sequencing and assembly v2.</title>
        <authorList>
            <person name="Copetti D."/>
            <person name="Sanderson M.J."/>
            <person name="Burquez A."/>
            <person name="Wojciechowski M.F."/>
        </authorList>
    </citation>
    <scope>NUCLEOTIDE SEQUENCE</scope>
    <source>
        <strain evidence="1">SGP5-SGP5p</strain>
        <tissue evidence="1">Aerial part</tissue>
    </source>
</reference>
<dbReference type="Proteomes" id="UP001153076">
    <property type="component" value="Unassembled WGS sequence"/>
</dbReference>
<name>A0A9Q1QJ62_9CARY</name>
<proteinExistence type="predicted"/>
<dbReference type="OrthoDB" id="1938246at2759"/>
<sequence length="231" mass="27125">MEITWANGIPALFYQQIALSPYTINISHHIPTSILNKLNTLIMNFFWQNSQEKPSIHWTKQETCGLGIQNLTKWNQELLMKQAWRIHTNPQSLLAHLYREHNASQGRMGLVKAASKFKEALRWEIRNGSTVRILEDKWCSNTKIHQWHHINLAPWEQRPVAMLFNETLTGWELSILRYLFPLKMMHSILEHPVRPTVTLDQLYWTPKPNGIYTINSGCNWLMKNSKSCRDP</sequence>
<gene>
    <name evidence="1" type="ORF">Cgig2_011330</name>
</gene>
<dbReference type="AlphaFoldDB" id="A0A9Q1QJ62"/>
<dbReference type="EMBL" id="JAKOGI010000146">
    <property type="protein sequence ID" value="KAJ8442140.1"/>
    <property type="molecule type" value="Genomic_DNA"/>
</dbReference>
<comment type="caution">
    <text evidence="1">The sequence shown here is derived from an EMBL/GenBank/DDBJ whole genome shotgun (WGS) entry which is preliminary data.</text>
</comment>
<accession>A0A9Q1QJ62</accession>